<feature type="compositionally biased region" description="Basic and acidic residues" evidence="1">
    <location>
        <begin position="1"/>
        <end position="16"/>
    </location>
</feature>
<evidence type="ECO:0000256" key="1">
    <source>
        <dbReference type="SAM" id="MobiDB-lite"/>
    </source>
</evidence>
<gene>
    <name evidence="4" type="ORF">CEY00_Acc08728</name>
</gene>
<dbReference type="InterPro" id="IPR043519">
    <property type="entry name" value="NT_sf"/>
</dbReference>
<evidence type="ECO:0000313" key="4">
    <source>
        <dbReference type="EMBL" id="PSS23873.1"/>
    </source>
</evidence>
<dbReference type="Proteomes" id="UP000241394">
    <property type="component" value="Chromosome LG8"/>
</dbReference>
<reference evidence="5" key="2">
    <citation type="journal article" date="2018" name="BMC Genomics">
        <title>A manually annotated Actinidia chinensis var. chinensis (kiwifruit) genome highlights the challenges associated with draft genomes and gene prediction in plants.</title>
        <authorList>
            <person name="Pilkington S.M."/>
            <person name="Crowhurst R."/>
            <person name="Hilario E."/>
            <person name="Nardozza S."/>
            <person name="Fraser L."/>
            <person name="Peng Y."/>
            <person name="Gunaseelan K."/>
            <person name="Simpson R."/>
            <person name="Tahir J."/>
            <person name="Deroles S.C."/>
            <person name="Templeton K."/>
            <person name="Luo Z."/>
            <person name="Davy M."/>
            <person name="Cheng C."/>
            <person name="McNeilage M."/>
            <person name="Scaglione D."/>
            <person name="Liu Y."/>
            <person name="Zhang Q."/>
            <person name="Datson P."/>
            <person name="De Silva N."/>
            <person name="Gardiner S.E."/>
            <person name="Bassett H."/>
            <person name="Chagne D."/>
            <person name="McCallum J."/>
            <person name="Dzierzon H."/>
            <person name="Deng C."/>
            <person name="Wang Y.Y."/>
            <person name="Barron L."/>
            <person name="Manako K."/>
            <person name="Bowen J."/>
            <person name="Foster T.M."/>
            <person name="Erridge Z.A."/>
            <person name="Tiffin H."/>
            <person name="Waite C.N."/>
            <person name="Davies K.M."/>
            <person name="Grierson E.P."/>
            <person name="Laing W.A."/>
            <person name="Kirk R."/>
            <person name="Chen X."/>
            <person name="Wood M."/>
            <person name="Montefiori M."/>
            <person name="Brummell D.A."/>
            <person name="Schwinn K.E."/>
            <person name="Catanach A."/>
            <person name="Fullerton C."/>
            <person name="Li D."/>
            <person name="Meiyalaghan S."/>
            <person name="Nieuwenhuizen N."/>
            <person name="Read N."/>
            <person name="Prakash R."/>
            <person name="Hunter D."/>
            <person name="Zhang H."/>
            <person name="McKenzie M."/>
            <person name="Knabel M."/>
            <person name="Harris A."/>
            <person name="Allan A.C."/>
            <person name="Gleave A."/>
            <person name="Chen A."/>
            <person name="Janssen B.J."/>
            <person name="Plunkett B."/>
            <person name="Ampomah-Dwamena C."/>
            <person name="Voogd C."/>
            <person name="Leif D."/>
            <person name="Lafferty D."/>
            <person name="Souleyre E.J.F."/>
            <person name="Varkonyi-Gasic E."/>
            <person name="Gambi F."/>
            <person name="Hanley J."/>
            <person name="Yao J.L."/>
            <person name="Cheung J."/>
            <person name="David K.M."/>
            <person name="Warren B."/>
            <person name="Marsh K."/>
            <person name="Snowden K.C."/>
            <person name="Lin-Wang K."/>
            <person name="Brian L."/>
            <person name="Martinez-Sanchez M."/>
            <person name="Wang M."/>
            <person name="Ileperuma N."/>
            <person name="Macnee N."/>
            <person name="Campin R."/>
            <person name="McAtee P."/>
            <person name="Drummond R.S.M."/>
            <person name="Espley R.V."/>
            <person name="Ireland H.S."/>
            <person name="Wu R."/>
            <person name="Atkinson R.G."/>
            <person name="Karunairetnam S."/>
            <person name="Bulley S."/>
            <person name="Chunkath S."/>
            <person name="Hanley Z."/>
            <person name="Storey R."/>
            <person name="Thrimawithana A.H."/>
            <person name="Thomson S."/>
            <person name="David C."/>
            <person name="Testolin R."/>
            <person name="Huang H."/>
            <person name="Hellens R.P."/>
            <person name="Schaffer R.J."/>
        </authorList>
    </citation>
    <scope>NUCLEOTIDE SEQUENCE [LARGE SCALE GENOMIC DNA]</scope>
    <source>
        <strain evidence="5">cv. Red5</strain>
    </source>
</reference>
<dbReference type="PANTHER" id="PTHR45979:SF2">
    <property type="entry name" value="PAP_OAS1 SUBSTRATE-BINDING DOMAIN SUPERFAMILY"/>
    <property type="match status" value="1"/>
</dbReference>
<dbReference type="PANTHER" id="PTHR45979">
    <property type="entry name" value="PAP/OAS1 SUBSTRATE-BINDING DOMAIN SUPERFAMILY"/>
    <property type="match status" value="1"/>
</dbReference>
<feature type="domain" description="Poly(A) RNA polymerase mitochondrial-like central palm" evidence="2">
    <location>
        <begin position="42"/>
        <end position="163"/>
    </location>
</feature>
<sequence>MGDLREPIIGAEEEKPVLSAPSSSNPSPSAIGLERWARAEEATQKIICQVQPTAVSEERRREVIDYVQRLIRASLGCEVFPFGSVPLKAYLPDGDIDLTAFGGASVEEALVNDVVSVLEAEDQNMAAEFIVKDVQLIWAEVKLVKCIIQNIVVDISFNQLGGLCTLCFLEQVDRLIGKDHLFKRSIILIKAWCYYESRILGAHHGLMSSYALETLVLYIFHLFHSKLDGPLAVLYRFLDYFSKFDWDNYCVSLRGPIRVSSLPEIVAEKPENGGSDLLLSKDFLSYCADNFSVPSRGIDTNSRTFPQKHLNIVDPLKENNNLGRSVSKGNFCRIRSAFALGARKLERILLQSTDSIAGELYIFFSNTLDRHGSGQRPDVQDLVLMLGDNGFVPAFAFSETESSQEKKKSTESERSYSVCLNGTCKLDSDGSSHNGVNYIEVSEMGMKTDRIVSGHQKGAMEVVCSKLLSKTDGYINRTAIGGCHYGDAENLSTSKIHGQKLSNGTTKAFPEESISQRNIARRAPHLYFSGTISGNGKLGHGNSDMKEPSYSNLTADRVSCRLLSVPSSVPDEGTDISVDHGGDKNVSVGNHEVRTTVLLEDGASVSNSVTSSTAGFHPDYRERTTMGAAGSPEYLNSLSDLTGNYDSLLNSLHYGKLCYTQSSSVPAFPVPPALTSEFQSKISLDAIRHSYQFKRNGFHNVKANGVIPRPNFYRMNTLRIPGATFGGEEMPKPRGTGTYIPNVQNHPPYRNPWTGRGRNQGPVRSPRNNGRTPTPMEANLLDSTHELSQLQFSDQVNGKSGPSVFYESGFSGVKVRPDVNGLLLQSEGAVEFGSGGHVPMGASLPENRVHLNHASLLAQTSTQSLPMASIRKSEPVLEIKQDRVMAKSSYRLKDEDDFPPLSI</sequence>
<dbReference type="OrthoDB" id="273917at2759"/>
<dbReference type="Gene3D" id="1.10.1410.10">
    <property type="match status" value="1"/>
</dbReference>
<feature type="region of interest" description="Disordered" evidence="1">
    <location>
        <begin position="724"/>
        <end position="773"/>
    </location>
</feature>
<dbReference type="SUPFAM" id="SSF81301">
    <property type="entry name" value="Nucleotidyltransferase"/>
    <property type="match status" value="1"/>
</dbReference>
<evidence type="ECO:0000259" key="2">
    <source>
        <dbReference type="Pfam" id="PF22600"/>
    </source>
</evidence>
<protein>
    <submittedName>
        <fullName evidence="4">Uncharacterized protein</fullName>
    </submittedName>
</protein>
<dbReference type="Gene3D" id="3.30.460.10">
    <property type="entry name" value="Beta Polymerase, domain 2"/>
    <property type="match status" value="1"/>
</dbReference>
<dbReference type="EMBL" id="NKQK01000008">
    <property type="protein sequence ID" value="PSS23873.1"/>
    <property type="molecule type" value="Genomic_DNA"/>
</dbReference>
<dbReference type="FunCoup" id="A0A2R6R8J3">
    <property type="interactions" value="3694"/>
</dbReference>
<accession>A0A2R6R8J3</accession>
<dbReference type="Gramene" id="PSS23873">
    <property type="protein sequence ID" value="PSS23873"/>
    <property type="gene ID" value="CEY00_Acc08728"/>
</dbReference>
<dbReference type="InterPro" id="IPR058921">
    <property type="entry name" value="PAP/OAS1-rel"/>
</dbReference>
<dbReference type="AlphaFoldDB" id="A0A2R6R8J3"/>
<comment type="caution">
    <text evidence="4">The sequence shown here is derived from an EMBL/GenBank/DDBJ whole genome shotgun (WGS) entry which is preliminary data.</text>
</comment>
<keyword evidence="5" id="KW-1185">Reference proteome</keyword>
<dbReference type="STRING" id="1590841.A0A2R6R8J3"/>
<dbReference type="Pfam" id="PF26180">
    <property type="entry name" value="PAP-OAS1"/>
    <property type="match status" value="1"/>
</dbReference>
<dbReference type="InParanoid" id="A0A2R6R8J3"/>
<feature type="compositionally biased region" description="Low complexity" evidence="1">
    <location>
        <begin position="19"/>
        <end position="30"/>
    </location>
</feature>
<dbReference type="CDD" id="cd05402">
    <property type="entry name" value="NT_PAP_TUTase"/>
    <property type="match status" value="1"/>
</dbReference>
<dbReference type="InterPro" id="IPR054708">
    <property type="entry name" value="MTPAP-like_central"/>
</dbReference>
<dbReference type="Pfam" id="PF22600">
    <property type="entry name" value="MTPAP-like_central"/>
    <property type="match status" value="1"/>
</dbReference>
<name>A0A2R6R8J3_ACTCC</name>
<feature type="region of interest" description="Disordered" evidence="1">
    <location>
        <begin position="1"/>
        <end position="30"/>
    </location>
</feature>
<evidence type="ECO:0000259" key="3">
    <source>
        <dbReference type="Pfam" id="PF26180"/>
    </source>
</evidence>
<organism evidence="4 5">
    <name type="scientific">Actinidia chinensis var. chinensis</name>
    <name type="common">Chinese soft-hair kiwi</name>
    <dbReference type="NCBI Taxonomy" id="1590841"/>
    <lineage>
        <taxon>Eukaryota</taxon>
        <taxon>Viridiplantae</taxon>
        <taxon>Streptophyta</taxon>
        <taxon>Embryophyta</taxon>
        <taxon>Tracheophyta</taxon>
        <taxon>Spermatophyta</taxon>
        <taxon>Magnoliopsida</taxon>
        <taxon>eudicotyledons</taxon>
        <taxon>Gunneridae</taxon>
        <taxon>Pentapetalae</taxon>
        <taxon>asterids</taxon>
        <taxon>Ericales</taxon>
        <taxon>Actinidiaceae</taxon>
        <taxon>Actinidia</taxon>
    </lineage>
</organism>
<dbReference type="SUPFAM" id="SSF81631">
    <property type="entry name" value="PAP/OAS1 substrate-binding domain"/>
    <property type="match status" value="1"/>
</dbReference>
<feature type="domain" description="PAP/OAS1 substrate-binding-related" evidence="3">
    <location>
        <begin position="176"/>
        <end position="368"/>
    </location>
</feature>
<dbReference type="OMA" id="INPMLMH"/>
<reference evidence="4 5" key="1">
    <citation type="submission" date="2017-07" db="EMBL/GenBank/DDBJ databases">
        <title>An improved, manually edited Actinidia chinensis var. chinensis (kiwifruit) genome highlights the challenges associated with draft genomes and gene prediction in plants.</title>
        <authorList>
            <person name="Pilkington S."/>
            <person name="Crowhurst R."/>
            <person name="Hilario E."/>
            <person name="Nardozza S."/>
            <person name="Fraser L."/>
            <person name="Peng Y."/>
            <person name="Gunaseelan K."/>
            <person name="Simpson R."/>
            <person name="Tahir J."/>
            <person name="Deroles S."/>
            <person name="Templeton K."/>
            <person name="Luo Z."/>
            <person name="Davy M."/>
            <person name="Cheng C."/>
            <person name="Mcneilage M."/>
            <person name="Scaglione D."/>
            <person name="Liu Y."/>
            <person name="Zhang Q."/>
            <person name="Datson P."/>
            <person name="De Silva N."/>
            <person name="Gardiner S."/>
            <person name="Bassett H."/>
            <person name="Chagne D."/>
            <person name="Mccallum J."/>
            <person name="Dzierzon H."/>
            <person name="Deng C."/>
            <person name="Wang Y.-Y."/>
            <person name="Barron N."/>
            <person name="Manako K."/>
            <person name="Bowen J."/>
            <person name="Foster T."/>
            <person name="Erridge Z."/>
            <person name="Tiffin H."/>
            <person name="Waite C."/>
            <person name="Davies K."/>
            <person name="Grierson E."/>
            <person name="Laing W."/>
            <person name="Kirk R."/>
            <person name="Chen X."/>
            <person name="Wood M."/>
            <person name="Montefiori M."/>
            <person name="Brummell D."/>
            <person name="Schwinn K."/>
            <person name="Catanach A."/>
            <person name="Fullerton C."/>
            <person name="Li D."/>
            <person name="Meiyalaghan S."/>
            <person name="Nieuwenhuizen N."/>
            <person name="Read N."/>
            <person name="Prakash R."/>
            <person name="Hunter D."/>
            <person name="Zhang H."/>
            <person name="Mckenzie M."/>
            <person name="Knabel M."/>
            <person name="Harris A."/>
            <person name="Allan A."/>
            <person name="Chen A."/>
            <person name="Janssen B."/>
            <person name="Plunkett B."/>
            <person name="Dwamena C."/>
            <person name="Voogd C."/>
            <person name="Leif D."/>
            <person name="Lafferty D."/>
            <person name="Souleyre E."/>
            <person name="Varkonyi-Gasic E."/>
            <person name="Gambi F."/>
            <person name="Hanley J."/>
            <person name="Yao J.-L."/>
            <person name="Cheung J."/>
            <person name="David K."/>
            <person name="Warren B."/>
            <person name="Marsh K."/>
            <person name="Snowden K."/>
            <person name="Lin-Wang K."/>
            <person name="Brian L."/>
            <person name="Martinez-Sanchez M."/>
            <person name="Wang M."/>
            <person name="Ileperuma N."/>
            <person name="Macnee N."/>
            <person name="Campin R."/>
            <person name="Mcatee P."/>
            <person name="Drummond R."/>
            <person name="Espley R."/>
            <person name="Ireland H."/>
            <person name="Wu R."/>
            <person name="Atkinson R."/>
            <person name="Karunairetnam S."/>
            <person name="Bulley S."/>
            <person name="Chunkath S."/>
            <person name="Hanley Z."/>
            <person name="Storey R."/>
            <person name="Thrimawithana A."/>
            <person name="Thomson S."/>
            <person name="David C."/>
            <person name="Testolin R."/>
        </authorList>
    </citation>
    <scope>NUCLEOTIDE SEQUENCE [LARGE SCALE GENOMIC DNA]</scope>
    <source>
        <strain evidence="5">cv. Red5</strain>
        <tissue evidence="4">Young leaf</tissue>
    </source>
</reference>
<dbReference type="InterPro" id="IPR058920">
    <property type="entry name" value="PAP-OAS1-bd-rel"/>
</dbReference>
<evidence type="ECO:0000313" key="5">
    <source>
        <dbReference type="Proteomes" id="UP000241394"/>
    </source>
</evidence>
<proteinExistence type="predicted"/>